<dbReference type="Pfam" id="PF03719">
    <property type="entry name" value="Ribosomal_S5_C"/>
    <property type="match status" value="1"/>
</dbReference>
<feature type="domain" description="S5 DRBM" evidence="21">
    <location>
        <begin position="1"/>
        <end position="56"/>
    </location>
</feature>
<dbReference type="STRING" id="10029.G3H5A6"/>
<gene>
    <name evidence="23" type="ORF">I79_005484</name>
</gene>
<evidence type="ECO:0000256" key="9">
    <source>
        <dbReference type="ARBA" id="ARBA00023002"/>
    </source>
</evidence>
<dbReference type="SUPFAM" id="SSF54211">
    <property type="entry name" value="Ribosomal protein S5 domain 2-like"/>
    <property type="match status" value="1"/>
</dbReference>
<dbReference type="InterPro" id="IPR014721">
    <property type="entry name" value="Ribsml_uS5_D2-typ_fold_subgr"/>
</dbReference>
<evidence type="ECO:0000256" key="3">
    <source>
        <dbReference type="ARBA" id="ARBA00008945"/>
    </source>
</evidence>
<evidence type="ECO:0000256" key="2">
    <source>
        <dbReference type="ARBA" id="ARBA00007513"/>
    </source>
</evidence>
<keyword evidence="10 18" id="KW-0408">Iron</keyword>
<evidence type="ECO:0000256" key="7">
    <source>
        <dbReference type="ARBA" id="ARBA00022843"/>
    </source>
</evidence>
<dbReference type="PROSITE" id="PS50881">
    <property type="entry name" value="S5_DSRBD"/>
    <property type="match status" value="1"/>
</dbReference>
<keyword evidence="6 18" id="KW-0479">Metal-binding</keyword>
<keyword evidence="9" id="KW-0560">Oxidoreductase</keyword>
<dbReference type="Pfam" id="PF00210">
    <property type="entry name" value="Ferritin"/>
    <property type="match status" value="1"/>
</dbReference>
<comment type="similarity">
    <text evidence="3 20">Belongs to the universal ribosomal protein uS5 family.</text>
</comment>
<dbReference type="InterPro" id="IPR013810">
    <property type="entry name" value="Ribosomal_uS5_N"/>
</dbReference>
<evidence type="ECO:0000256" key="8">
    <source>
        <dbReference type="ARBA" id="ARBA00022980"/>
    </source>
</evidence>
<keyword evidence="11 19" id="KW-0687">Ribonucleoprotein</keyword>
<dbReference type="FunFam" id="1.20.1260.10:FF:000016">
    <property type="entry name" value="Ferritin heavy chain"/>
    <property type="match status" value="1"/>
</dbReference>
<dbReference type="GO" id="GO:0022627">
    <property type="term" value="C:cytosolic small ribosomal subunit"/>
    <property type="evidence" value="ECO:0007669"/>
    <property type="project" value="UniProtKB-ARBA"/>
</dbReference>
<keyword evidence="7" id="KW-0832">Ubl conjugation</keyword>
<evidence type="ECO:0000256" key="15">
    <source>
        <dbReference type="ARBA" id="ARBA00039731"/>
    </source>
</evidence>
<dbReference type="EMBL" id="JH000155">
    <property type="protein sequence ID" value="EGW06563.1"/>
    <property type="molecule type" value="Genomic_DNA"/>
</dbReference>
<comment type="catalytic activity">
    <reaction evidence="17">
        <text>4 Fe(2+) + O2 + 4 H(+) = 4 Fe(3+) + 2 H2O</text>
        <dbReference type="Rhea" id="RHEA:11148"/>
        <dbReference type="ChEBI" id="CHEBI:15377"/>
        <dbReference type="ChEBI" id="CHEBI:15378"/>
        <dbReference type="ChEBI" id="CHEBI:15379"/>
        <dbReference type="ChEBI" id="CHEBI:29033"/>
        <dbReference type="ChEBI" id="CHEBI:29034"/>
        <dbReference type="EC" id="1.16.3.1"/>
    </reaction>
</comment>
<dbReference type="AlphaFoldDB" id="G3H5A6"/>
<dbReference type="GO" id="GO:0003723">
    <property type="term" value="F:RNA binding"/>
    <property type="evidence" value="ECO:0007669"/>
    <property type="project" value="InterPro"/>
</dbReference>
<dbReference type="Gene3D" id="1.20.1260.10">
    <property type="match status" value="1"/>
</dbReference>
<evidence type="ECO:0000313" key="23">
    <source>
        <dbReference type="EMBL" id="EGW06563.1"/>
    </source>
</evidence>
<evidence type="ECO:0000256" key="20">
    <source>
        <dbReference type="RuleBase" id="RU003823"/>
    </source>
</evidence>
<accession>G3H5A6</accession>
<keyword evidence="8 19" id="KW-0689">Ribosomal protein</keyword>
<evidence type="ECO:0000256" key="18">
    <source>
        <dbReference type="PIRSR" id="PIRSR601519-1"/>
    </source>
</evidence>
<dbReference type="InterPro" id="IPR009040">
    <property type="entry name" value="Ferritin-like_diiron"/>
</dbReference>
<organism evidence="23 24">
    <name type="scientific">Cricetulus griseus</name>
    <name type="common">Chinese hamster</name>
    <name type="synonym">Cricetulus barabensis griseus</name>
    <dbReference type="NCBI Taxonomy" id="10029"/>
    <lineage>
        <taxon>Eukaryota</taxon>
        <taxon>Metazoa</taxon>
        <taxon>Chordata</taxon>
        <taxon>Craniata</taxon>
        <taxon>Vertebrata</taxon>
        <taxon>Euteleostomi</taxon>
        <taxon>Mammalia</taxon>
        <taxon>Eutheria</taxon>
        <taxon>Euarchontoglires</taxon>
        <taxon>Glires</taxon>
        <taxon>Rodentia</taxon>
        <taxon>Myomorpha</taxon>
        <taxon>Muroidea</taxon>
        <taxon>Cricetidae</taxon>
        <taxon>Cricetinae</taxon>
        <taxon>Cricetulus</taxon>
    </lineage>
</organism>
<dbReference type="GO" id="GO:0008199">
    <property type="term" value="F:ferric iron binding"/>
    <property type="evidence" value="ECO:0007669"/>
    <property type="project" value="InterPro"/>
</dbReference>
<feature type="binding site" evidence="18">
    <location>
        <position position="295"/>
    </location>
    <ligand>
        <name>Fe cation</name>
        <dbReference type="ChEBI" id="CHEBI:24875"/>
        <label>1</label>
    </ligand>
</feature>
<dbReference type="PANTHER" id="PTHR11431:SF37">
    <property type="entry name" value="FERRITIN HEAVY CHAIN"/>
    <property type="match status" value="1"/>
</dbReference>
<dbReference type="InParanoid" id="G3H5A6"/>
<evidence type="ECO:0000256" key="5">
    <source>
        <dbReference type="ARBA" id="ARBA00022434"/>
    </source>
</evidence>
<comment type="function">
    <text evidence="12">Component of the ribosome, a large ribonucleoprotein complex responsible for the synthesis of proteins in the cell. The small ribosomal subunit (SSU) binds messenger RNAs (mRNAs) and translates the encoded message by selecting cognate aminoacyl-transfer RNA (tRNA) molecules. The large subunit (LSU) contains the ribosomal catalytic site termed the peptidyl transferase center (PTC), which catalyzes the formation of peptide bonds, thereby polymerizing the amino acids delivered by tRNAs into a polypeptide chain. The nascent polypeptides leave the ribosome through a tunnel in the LSU and interact with protein factors that function in enzymatic processing, targeting, and the membrane insertion of nascent chains at the exit of the ribosomal tunnel. Plays a role in the assembly and function of the 40S ribosomal subunit. Mutations in this protein affects the control of translational fidelity. Involved in nucleolar processing of pre-18S ribosomal RNA and ribosome assembly.</text>
</comment>
<dbReference type="PANTHER" id="PTHR11431">
    <property type="entry name" value="FERRITIN"/>
    <property type="match status" value="1"/>
</dbReference>
<reference evidence="24" key="1">
    <citation type="journal article" date="2011" name="Nat. Biotechnol.">
        <title>The genomic sequence of the Chinese hamster ovary (CHO)-K1 cell line.</title>
        <authorList>
            <person name="Xu X."/>
            <person name="Nagarajan H."/>
            <person name="Lewis N.E."/>
            <person name="Pan S."/>
            <person name="Cai Z."/>
            <person name="Liu X."/>
            <person name="Chen W."/>
            <person name="Xie M."/>
            <person name="Wang W."/>
            <person name="Hammond S."/>
            <person name="Andersen M.R."/>
            <person name="Neff N."/>
            <person name="Passarelli B."/>
            <person name="Koh W."/>
            <person name="Fan H.C."/>
            <person name="Wang J."/>
            <person name="Gui Y."/>
            <person name="Lee K.H."/>
            <person name="Betenbaugh M.J."/>
            <person name="Quake S.R."/>
            <person name="Famili I."/>
            <person name="Palsson B.O."/>
            <person name="Wang J."/>
        </authorList>
    </citation>
    <scope>NUCLEOTIDE SEQUENCE [LARGE SCALE GENOMIC DNA]</scope>
    <source>
        <strain evidence="24">CHO K1 cell line</strain>
    </source>
</reference>
<dbReference type="EC" id="1.16.3.1" evidence="4"/>
<dbReference type="GO" id="GO:0005776">
    <property type="term" value="C:autophagosome"/>
    <property type="evidence" value="ECO:0007669"/>
    <property type="project" value="UniProtKB-SubCell"/>
</dbReference>
<sequence>MSVQKQTRAGQRTRFKAFVTIGDYNSHVGLDVKCSKEVATAIQGAIILAKLFIVVVWTGYLGNKIDQPHAVLYKVAGHCGSVLVSSLPSEAQHSISPVPKKLMLMVRTDDCYTSARSCTATLSNFAKGTFDAISKTYSYLTPDLWKETVSTKCLSGTGTRPLQPRPRPQPAAPLQRCHRAHRCHDHHSPDDRVSLASAPELPPGLGGCHQPPDQPGTVCLLRLSMSCYFDQDDVALKNFAKYFLHQSHEEREHAEKLMKLQNQGGGRIFLQDIKKPDGDDWESRLNAMECALHLEKSVNQSLLELHKLTTDRNDPHLCDFIETHYLNEQVKSIKELGDHVTNLCGMAEYLFDKHTLGHSES</sequence>
<dbReference type="PROSITE" id="PS50905">
    <property type="entry name" value="FERRITIN_LIKE"/>
    <property type="match status" value="1"/>
</dbReference>
<evidence type="ECO:0000256" key="1">
    <source>
        <dbReference type="ARBA" id="ARBA00004419"/>
    </source>
</evidence>
<dbReference type="CDD" id="cd01056">
    <property type="entry name" value="Euk_Ferritin"/>
    <property type="match status" value="1"/>
</dbReference>
<evidence type="ECO:0000259" key="22">
    <source>
        <dbReference type="PROSITE" id="PS50905"/>
    </source>
</evidence>
<dbReference type="Pfam" id="PF00333">
    <property type="entry name" value="Ribosomal_S5"/>
    <property type="match status" value="1"/>
</dbReference>
<keyword evidence="5" id="KW-0409">Iron storage</keyword>
<evidence type="ECO:0000256" key="17">
    <source>
        <dbReference type="ARBA" id="ARBA00047990"/>
    </source>
</evidence>
<dbReference type="SUPFAM" id="SSF54768">
    <property type="entry name" value="dsRNA-binding domain-like"/>
    <property type="match status" value="1"/>
</dbReference>
<dbReference type="FunFam" id="3.30.230.10:FF:000004">
    <property type="entry name" value="40S ribosomal protein S2"/>
    <property type="match status" value="1"/>
</dbReference>
<dbReference type="InterPro" id="IPR005324">
    <property type="entry name" value="Ribosomal_uS5_C"/>
</dbReference>
<evidence type="ECO:0000256" key="14">
    <source>
        <dbReference type="ARBA" id="ARBA00035407"/>
    </source>
</evidence>
<feature type="binding site" evidence="18">
    <location>
        <position position="253"/>
    </location>
    <ligand>
        <name>Fe cation</name>
        <dbReference type="ChEBI" id="CHEBI:24875"/>
        <label>1</label>
    </ligand>
</feature>
<evidence type="ECO:0000256" key="16">
    <source>
        <dbReference type="ARBA" id="ARBA00046587"/>
    </source>
</evidence>
<evidence type="ECO:0000313" key="24">
    <source>
        <dbReference type="Proteomes" id="UP000001075"/>
    </source>
</evidence>
<evidence type="ECO:0000256" key="11">
    <source>
        <dbReference type="ARBA" id="ARBA00023274"/>
    </source>
</evidence>
<comment type="subcellular location">
    <subcellularLocation>
        <location evidence="1">Cytoplasmic vesicle</location>
        <location evidence="1">Autophagosome</location>
    </subcellularLocation>
</comment>
<evidence type="ECO:0000256" key="10">
    <source>
        <dbReference type="ARBA" id="ARBA00023004"/>
    </source>
</evidence>
<dbReference type="InterPro" id="IPR012347">
    <property type="entry name" value="Ferritin-like"/>
</dbReference>
<dbReference type="Gene3D" id="3.30.160.20">
    <property type="match status" value="1"/>
</dbReference>
<dbReference type="GO" id="GO:0006826">
    <property type="term" value="P:iron ion transport"/>
    <property type="evidence" value="ECO:0007669"/>
    <property type="project" value="InterPro"/>
</dbReference>
<evidence type="ECO:0000256" key="12">
    <source>
        <dbReference type="ARBA" id="ARBA00033723"/>
    </source>
</evidence>
<proteinExistence type="inferred from homology"/>
<dbReference type="GO" id="GO:0004322">
    <property type="term" value="F:ferroxidase activity"/>
    <property type="evidence" value="ECO:0007669"/>
    <property type="project" value="UniProtKB-EC"/>
</dbReference>
<evidence type="ECO:0000256" key="6">
    <source>
        <dbReference type="ARBA" id="ARBA00022723"/>
    </source>
</evidence>
<dbReference type="Proteomes" id="UP000001075">
    <property type="component" value="Unassembled WGS sequence"/>
</dbReference>
<dbReference type="Gene3D" id="3.30.230.10">
    <property type="match status" value="1"/>
</dbReference>
<evidence type="ECO:0000256" key="4">
    <source>
        <dbReference type="ARBA" id="ARBA00013107"/>
    </source>
</evidence>
<protein>
    <recommendedName>
        <fullName evidence="15">Ferritin heavy chain</fullName>
        <ecNumber evidence="4">1.16.3.1</ecNumber>
    </recommendedName>
    <alternativeName>
        <fullName evidence="14">40S ribosomal protein S2</fullName>
    </alternativeName>
    <alternativeName>
        <fullName evidence="13">Small ribosomal subunit protein uS5</fullName>
    </alternativeName>
</protein>
<dbReference type="PROSITE" id="PS00204">
    <property type="entry name" value="FERRITIN_2"/>
    <property type="match status" value="1"/>
</dbReference>
<dbReference type="InterPro" id="IPR008331">
    <property type="entry name" value="Ferritin_DPS_dom"/>
</dbReference>
<name>G3H5A6_CRIGR</name>
<comment type="similarity">
    <text evidence="2">Belongs to the ferritin family.</text>
</comment>
<feature type="binding site" evidence="18">
    <location>
        <position position="329"/>
    </location>
    <ligand>
        <name>Fe cation</name>
        <dbReference type="ChEBI" id="CHEBI:24875"/>
        <label>1</label>
    </ligand>
</feature>
<dbReference type="GO" id="GO:0006879">
    <property type="term" value="P:intracellular iron ion homeostasis"/>
    <property type="evidence" value="ECO:0007669"/>
    <property type="project" value="UniProtKB-KW"/>
</dbReference>
<dbReference type="SUPFAM" id="SSF47240">
    <property type="entry name" value="Ferritin-like"/>
    <property type="match status" value="1"/>
</dbReference>
<dbReference type="GO" id="GO:0003735">
    <property type="term" value="F:structural constituent of ribosome"/>
    <property type="evidence" value="ECO:0007669"/>
    <property type="project" value="UniProtKB-UniRule"/>
</dbReference>
<dbReference type="InterPro" id="IPR009078">
    <property type="entry name" value="Ferritin-like_SF"/>
</dbReference>
<dbReference type="InterPro" id="IPR020568">
    <property type="entry name" value="Ribosomal_Su5_D2-typ_SF"/>
</dbReference>
<dbReference type="InterPro" id="IPR001519">
    <property type="entry name" value="Ferritin"/>
</dbReference>
<feature type="binding site" evidence="18">
    <location>
        <position position="250"/>
    </location>
    <ligand>
        <name>Fe cation</name>
        <dbReference type="ChEBI" id="CHEBI:24875"/>
        <label>1</label>
    </ligand>
</feature>
<evidence type="ECO:0000256" key="19">
    <source>
        <dbReference type="PROSITE-ProRule" id="PRU00268"/>
    </source>
</evidence>
<dbReference type="GO" id="GO:0006412">
    <property type="term" value="P:translation"/>
    <property type="evidence" value="ECO:0007669"/>
    <property type="project" value="InterPro"/>
</dbReference>
<evidence type="ECO:0000259" key="21">
    <source>
        <dbReference type="PROSITE" id="PS50881"/>
    </source>
</evidence>
<dbReference type="FunFam" id="3.30.160.20:FF:000133">
    <property type="entry name" value="40S ribosomal protein S2"/>
    <property type="match status" value="1"/>
</dbReference>
<comment type="subunit">
    <text evidence="16">Component of the small ribosomal subunit. Interacts with zinc finger protein ZNF277 (via zinc-finger domains); the interaction is direct; the interaction is extra-ribosomal. Interaction with ZNF277 competes with the binding of RPS2 to protein arginine methyltransferase PRMT3.</text>
</comment>
<evidence type="ECO:0000256" key="13">
    <source>
        <dbReference type="ARBA" id="ARBA00035255"/>
    </source>
</evidence>
<dbReference type="InterPro" id="IPR014034">
    <property type="entry name" value="Ferritin_CS"/>
</dbReference>
<dbReference type="GO" id="GO:0008198">
    <property type="term" value="F:ferrous iron binding"/>
    <property type="evidence" value="ECO:0007669"/>
    <property type="project" value="TreeGrafter"/>
</dbReference>
<feature type="domain" description="Ferritin-like diiron" evidence="22">
    <location>
        <begin position="198"/>
        <end position="347"/>
    </location>
</feature>